<accession>A0A834IKW0</accession>
<evidence type="ECO:0000313" key="2">
    <source>
        <dbReference type="EMBL" id="KAF7275847.1"/>
    </source>
</evidence>
<sequence length="57" mass="6597">IQRPNNKIRTRRHSNPLTNAEHRVGTVQEETPPAVPENQLEAARRRLSGRSERRDSN</sequence>
<comment type="caution">
    <text evidence="2">The sequence shown here is derived from an EMBL/GenBank/DDBJ whole genome shotgun (WGS) entry which is preliminary data.</text>
</comment>
<name>A0A834IKW0_RHYFE</name>
<dbReference type="Proteomes" id="UP000625711">
    <property type="component" value="Unassembled WGS sequence"/>
</dbReference>
<evidence type="ECO:0000256" key="1">
    <source>
        <dbReference type="SAM" id="MobiDB-lite"/>
    </source>
</evidence>
<feature type="non-terminal residue" evidence="2">
    <location>
        <position position="1"/>
    </location>
</feature>
<keyword evidence="3" id="KW-1185">Reference proteome</keyword>
<proteinExistence type="predicted"/>
<protein>
    <submittedName>
        <fullName evidence="2">Uncharacterized protein</fullName>
    </submittedName>
</protein>
<dbReference type="AlphaFoldDB" id="A0A834IKW0"/>
<gene>
    <name evidence="2" type="ORF">GWI33_011211</name>
</gene>
<organism evidence="2 3">
    <name type="scientific">Rhynchophorus ferrugineus</name>
    <name type="common">Red palm weevil</name>
    <name type="synonym">Curculio ferrugineus</name>
    <dbReference type="NCBI Taxonomy" id="354439"/>
    <lineage>
        <taxon>Eukaryota</taxon>
        <taxon>Metazoa</taxon>
        <taxon>Ecdysozoa</taxon>
        <taxon>Arthropoda</taxon>
        <taxon>Hexapoda</taxon>
        <taxon>Insecta</taxon>
        <taxon>Pterygota</taxon>
        <taxon>Neoptera</taxon>
        <taxon>Endopterygota</taxon>
        <taxon>Coleoptera</taxon>
        <taxon>Polyphaga</taxon>
        <taxon>Cucujiformia</taxon>
        <taxon>Curculionidae</taxon>
        <taxon>Dryophthorinae</taxon>
        <taxon>Rhynchophorus</taxon>
    </lineage>
</organism>
<feature type="region of interest" description="Disordered" evidence="1">
    <location>
        <begin position="1"/>
        <end position="57"/>
    </location>
</feature>
<reference evidence="2" key="1">
    <citation type="submission" date="2020-08" db="EMBL/GenBank/DDBJ databases">
        <title>Genome sequencing and assembly of the red palm weevil Rhynchophorus ferrugineus.</title>
        <authorList>
            <person name="Dias G.B."/>
            <person name="Bergman C.M."/>
            <person name="Manee M."/>
        </authorList>
    </citation>
    <scope>NUCLEOTIDE SEQUENCE</scope>
    <source>
        <strain evidence="2">AA-2017</strain>
        <tissue evidence="2">Whole larva</tissue>
    </source>
</reference>
<feature type="compositionally biased region" description="Basic residues" evidence="1">
    <location>
        <begin position="1"/>
        <end position="14"/>
    </location>
</feature>
<evidence type="ECO:0000313" key="3">
    <source>
        <dbReference type="Proteomes" id="UP000625711"/>
    </source>
</evidence>
<dbReference type="EMBL" id="JAACXV010008965">
    <property type="protein sequence ID" value="KAF7275847.1"/>
    <property type="molecule type" value="Genomic_DNA"/>
</dbReference>